<dbReference type="AlphaFoldDB" id="A0A1H1C073"/>
<dbReference type="EMBL" id="FNLC01000001">
    <property type="protein sequence ID" value="SDQ57584.1"/>
    <property type="molecule type" value="Genomic_DNA"/>
</dbReference>
<name>A0A1H1C073_NATTX</name>
<dbReference type="SUPFAM" id="SSF50998">
    <property type="entry name" value="Quinoprotein alcohol dehydrogenase-like"/>
    <property type="match status" value="1"/>
</dbReference>
<dbReference type="STRING" id="1095778.SAMN04489842_1218"/>
<protein>
    <recommendedName>
        <fullName evidence="4">PQQ-like domain-containing protein</fullName>
    </recommendedName>
</protein>
<gene>
    <name evidence="2" type="ORF">SAMN04489842_1218</name>
</gene>
<sequence length="177" mass="19387">MPSADRRQTLTKRQLLAVCGSCAGVGTLGGYAYGSGFFRDDCNPTPLDTSPADWPLPSYDEGNTRAVPSEHAPENGLSETWSVGIRNPEQLLVLNGSVFVVPEVPPAEFITSYDLSTGEERWVKPVSIFKQRENPAVHGGRESLNSERIPPFTAGVNRVTRLRNPQSTADRIPNRSY</sequence>
<proteinExistence type="predicted"/>
<evidence type="ECO:0000313" key="3">
    <source>
        <dbReference type="Proteomes" id="UP000198848"/>
    </source>
</evidence>
<dbReference type="Proteomes" id="UP000198848">
    <property type="component" value="Unassembled WGS sequence"/>
</dbReference>
<feature type="region of interest" description="Disordered" evidence="1">
    <location>
        <begin position="53"/>
        <end position="75"/>
    </location>
</feature>
<organism evidence="2 3">
    <name type="scientific">Natronobacterium texcoconense</name>
    <dbReference type="NCBI Taxonomy" id="1095778"/>
    <lineage>
        <taxon>Archaea</taxon>
        <taxon>Methanobacteriati</taxon>
        <taxon>Methanobacteriota</taxon>
        <taxon>Stenosarchaea group</taxon>
        <taxon>Halobacteria</taxon>
        <taxon>Halobacteriales</taxon>
        <taxon>Natrialbaceae</taxon>
        <taxon>Natronobacterium</taxon>
    </lineage>
</organism>
<evidence type="ECO:0000256" key="1">
    <source>
        <dbReference type="SAM" id="MobiDB-lite"/>
    </source>
</evidence>
<reference evidence="3" key="1">
    <citation type="submission" date="2016-10" db="EMBL/GenBank/DDBJ databases">
        <authorList>
            <person name="Varghese N."/>
            <person name="Submissions S."/>
        </authorList>
    </citation>
    <scope>NUCLEOTIDE SEQUENCE [LARGE SCALE GENOMIC DNA]</scope>
    <source>
        <strain evidence="3">DSM 24767</strain>
    </source>
</reference>
<evidence type="ECO:0008006" key="4">
    <source>
        <dbReference type="Google" id="ProtNLM"/>
    </source>
</evidence>
<evidence type="ECO:0000313" key="2">
    <source>
        <dbReference type="EMBL" id="SDQ57584.1"/>
    </source>
</evidence>
<accession>A0A1H1C073</accession>
<dbReference type="InterPro" id="IPR011047">
    <property type="entry name" value="Quinoprotein_ADH-like_sf"/>
</dbReference>
<keyword evidence="3" id="KW-1185">Reference proteome</keyword>